<dbReference type="InterPro" id="IPR036388">
    <property type="entry name" value="WH-like_DNA-bd_sf"/>
</dbReference>
<dbReference type="EMBL" id="PYVG01000013">
    <property type="protein sequence ID" value="PTB89455.1"/>
    <property type="molecule type" value="Genomic_DNA"/>
</dbReference>
<dbReference type="InterPro" id="IPR000944">
    <property type="entry name" value="Tscrpt_reg_Rrf2"/>
</dbReference>
<evidence type="ECO:0000256" key="1">
    <source>
        <dbReference type="ARBA" id="ARBA00023125"/>
    </source>
</evidence>
<evidence type="ECO:0000313" key="2">
    <source>
        <dbReference type="EMBL" id="PTB89455.1"/>
    </source>
</evidence>
<reference evidence="4 5" key="1">
    <citation type="submission" date="2018-03" db="EMBL/GenBank/DDBJ databases">
        <title>Cross-interface Injection: A General Nanoliter Liquid Handling Method Applied to Single Cells Genome Amplification Automated Nanoliter Liquid Handling Applied to Single Cell Multiple Displacement Amplification.</title>
        <authorList>
            <person name="Yun J."/>
            <person name="Xu P."/>
            <person name="Xu J."/>
            <person name="Dai X."/>
            <person name="Wang Y."/>
            <person name="Zheng X."/>
            <person name="Cao C."/>
            <person name="Yi Q."/>
            <person name="Zhu Y."/>
            <person name="Wang L."/>
            <person name="Dong Z."/>
            <person name="Huang Y."/>
            <person name="Huang L."/>
            <person name="Du W."/>
        </authorList>
    </citation>
    <scope>NUCLEOTIDE SEQUENCE [LARGE SCALE GENOMIC DNA]</scope>
    <source>
        <strain evidence="3 5">A12-4</strain>
        <strain evidence="2 4">A9-4</strain>
    </source>
</reference>
<keyword evidence="1" id="KW-0238">DNA-binding</keyword>
<name>A0A2T4D6L3_9GAMM</name>
<protein>
    <submittedName>
        <fullName evidence="3">Transcriptional regulator</fullName>
    </submittedName>
</protein>
<dbReference type="Proteomes" id="UP000241514">
    <property type="component" value="Unassembled WGS sequence"/>
</dbReference>
<sequence>MQIKKYTDYGLRILMYLAAQRACEEDVQSLTTIKTICETFDLSANHVNKVVHHLGKLGLIETKRGKFGGFVLAQQPENIRIDFVIRSLEGDESWVECSSPYCVATPACELKHIIAAGKEIFYQHLAKYTLSDLVTQPQPLWQIFLTAQQSPRSNPQQ</sequence>
<dbReference type="RefSeq" id="WP_417656684.1">
    <property type="nucleotide sequence ID" value="NZ_JBLXDX010000002.1"/>
</dbReference>
<dbReference type="AlphaFoldDB" id="A0A2T4D6L3"/>
<dbReference type="PROSITE" id="PS51197">
    <property type="entry name" value="HTH_RRF2_2"/>
    <property type="match status" value="1"/>
</dbReference>
<evidence type="ECO:0000313" key="3">
    <source>
        <dbReference type="EMBL" id="PTB89694.1"/>
    </source>
</evidence>
<dbReference type="SUPFAM" id="SSF46785">
    <property type="entry name" value="Winged helix' DNA-binding domain"/>
    <property type="match status" value="1"/>
</dbReference>
<dbReference type="InterPro" id="IPR030489">
    <property type="entry name" value="TR_Rrf2-type_CS"/>
</dbReference>
<comment type="caution">
    <text evidence="3">The sequence shown here is derived from an EMBL/GenBank/DDBJ whole genome shotgun (WGS) entry which is preliminary data.</text>
</comment>
<evidence type="ECO:0000313" key="4">
    <source>
        <dbReference type="Proteomes" id="UP000241514"/>
    </source>
</evidence>
<dbReference type="InterPro" id="IPR036390">
    <property type="entry name" value="WH_DNA-bd_sf"/>
</dbReference>
<organism evidence="3 5">
    <name type="scientific">Pseudidiomarina aestuarii</name>
    <dbReference type="NCBI Taxonomy" id="624146"/>
    <lineage>
        <taxon>Bacteria</taxon>
        <taxon>Pseudomonadati</taxon>
        <taxon>Pseudomonadota</taxon>
        <taxon>Gammaproteobacteria</taxon>
        <taxon>Alteromonadales</taxon>
        <taxon>Idiomarinaceae</taxon>
        <taxon>Pseudidiomarina</taxon>
    </lineage>
</organism>
<dbReference type="EMBL" id="PYVF01000011">
    <property type="protein sequence ID" value="PTB89694.1"/>
    <property type="molecule type" value="Genomic_DNA"/>
</dbReference>
<dbReference type="Pfam" id="PF02082">
    <property type="entry name" value="Rrf2"/>
    <property type="match status" value="1"/>
</dbReference>
<gene>
    <name evidence="3" type="ORF">C9927_01435</name>
    <name evidence="2" type="ORF">C9928_03490</name>
</gene>
<evidence type="ECO:0000313" key="5">
    <source>
        <dbReference type="Proteomes" id="UP000242087"/>
    </source>
</evidence>
<dbReference type="Gene3D" id="1.10.10.10">
    <property type="entry name" value="Winged helix-like DNA-binding domain superfamily/Winged helix DNA-binding domain"/>
    <property type="match status" value="1"/>
</dbReference>
<proteinExistence type="predicted"/>
<dbReference type="GO" id="GO:0005829">
    <property type="term" value="C:cytosol"/>
    <property type="evidence" value="ECO:0007669"/>
    <property type="project" value="TreeGrafter"/>
</dbReference>
<dbReference type="NCBIfam" id="TIGR00738">
    <property type="entry name" value="rrf2_super"/>
    <property type="match status" value="1"/>
</dbReference>
<dbReference type="PANTHER" id="PTHR33221">
    <property type="entry name" value="WINGED HELIX-TURN-HELIX TRANSCRIPTIONAL REGULATOR, RRF2 FAMILY"/>
    <property type="match status" value="1"/>
</dbReference>
<dbReference type="PANTHER" id="PTHR33221:SF4">
    <property type="entry name" value="HTH-TYPE TRANSCRIPTIONAL REPRESSOR NSRR"/>
    <property type="match status" value="1"/>
</dbReference>
<dbReference type="Proteomes" id="UP000242087">
    <property type="component" value="Unassembled WGS sequence"/>
</dbReference>
<dbReference type="PROSITE" id="PS01332">
    <property type="entry name" value="HTH_RRF2_1"/>
    <property type="match status" value="1"/>
</dbReference>
<accession>A0A2T4D6L3</accession>
<dbReference type="GO" id="GO:0003677">
    <property type="term" value="F:DNA binding"/>
    <property type="evidence" value="ECO:0007669"/>
    <property type="project" value="UniProtKB-KW"/>
</dbReference>
<dbReference type="GO" id="GO:0003700">
    <property type="term" value="F:DNA-binding transcription factor activity"/>
    <property type="evidence" value="ECO:0007669"/>
    <property type="project" value="TreeGrafter"/>
</dbReference>